<evidence type="ECO:0000313" key="1">
    <source>
        <dbReference type="EMBL" id="RYR58950.1"/>
    </source>
</evidence>
<dbReference type="Proteomes" id="UP000289738">
    <property type="component" value="Chromosome A05"/>
</dbReference>
<name>A0A445D7H2_ARAHY</name>
<keyword evidence="2" id="KW-1185">Reference proteome</keyword>
<comment type="caution">
    <text evidence="1">The sequence shown here is derived from an EMBL/GenBank/DDBJ whole genome shotgun (WGS) entry which is preliminary data.</text>
</comment>
<organism evidence="1 2">
    <name type="scientific">Arachis hypogaea</name>
    <name type="common">Peanut</name>
    <dbReference type="NCBI Taxonomy" id="3818"/>
    <lineage>
        <taxon>Eukaryota</taxon>
        <taxon>Viridiplantae</taxon>
        <taxon>Streptophyta</taxon>
        <taxon>Embryophyta</taxon>
        <taxon>Tracheophyta</taxon>
        <taxon>Spermatophyta</taxon>
        <taxon>Magnoliopsida</taxon>
        <taxon>eudicotyledons</taxon>
        <taxon>Gunneridae</taxon>
        <taxon>Pentapetalae</taxon>
        <taxon>rosids</taxon>
        <taxon>fabids</taxon>
        <taxon>Fabales</taxon>
        <taxon>Fabaceae</taxon>
        <taxon>Papilionoideae</taxon>
        <taxon>50 kb inversion clade</taxon>
        <taxon>dalbergioids sensu lato</taxon>
        <taxon>Dalbergieae</taxon>
        <taxon>Pterocarpus clade</taxon>
        <taxon>Arachis</taxon>
    </lineage>
</organism>
<accession>A0A445D7H2</accession>
<gene>
    <name evidence="1" type="ORF">Ahy_A05g024812</name>
</gene>
<dbReference type="AlphaFoldDB" id="A0A445D7H2"/>
<proteinExistence type="predicted"/>
<evidence type="ECO:0000313" key="2">
    <source>
        <dbReference type="Proteomes" id="UP000289738"/>
    </source>
</evidence>
<sequence>MAPKGGETAKRKTELVNLEAILASSSQSHKLISSPLFSENHRSHHSTNRAATAATGLTTAAPTSSLSSPSSPSICSPVSRPLSSPLLAFHLAAGKLLFAEVILLLRLLFATAHLCSTAHRERLSIVTSVPLLQGIFCTNPFCSSSKSVAYSCTKERRDLAFTSVERLSSRASSLCSPVVTN</sequence>
<protein>
    <submittedName>
        <fullName evidence="1">Uncharacterized protein</fullName>
    </submittedName>
</protein>
<reference evidence="1 2" key="1">
    <citation type="submission" date="2019-01" db="EMBL/GenBank/DDBJ databases">
        <title>Sequencing of cultivated peanut Arachis hypogaea provides insights into genome evolution and oil improvement.</title>
        <authorList>
            <person name="Chen X."/>
        </authorList>
    </citation>
    <scope>NUCLEOTIDE SEQUENCE [LARGE SCALE GENOMIC DNA]</scope>
    <source>
        <strain evidence="2">cv. Fuhuasheng</strain>
        <tissue evidence="1">Leaves</tissue>
    </source>
</reference>
<dbReference type="EMBL" id="SDMP01000005">
    <property type="protein sequence ID" value="RYR58950.1"/>
    <property type="molecule type" value="Genomic_DNA"/>
</dbReference>